<dbReference type="PANTHER" id="PTHR43280:SF2">
    <property type="entry name" value="HTH-TYPE TRANSCRIPTIONAL REGULATOR EXSA"/>
    <property type="match status" value="1"/>
</dbReference>
<keyword evidence="2" id="KW-0472">Membrane</keyword>
<name>A0A504JHN7_9FLAO</name>
<dbReference type="RefSeq" id="WP_140591476.1">
    <property type="nucleotide sequence ID" value="NZ_VFWZ01000002.1"/>
</dbReference>
<dbReference type="InterPro" id="IPR018060">
    <property type="entry name" value="HTH_AraC"/>
</dbReference>
<dbReference type="AlphaFoldDB" id="A0A504JHN7"/>
<accession>A0A504JHN7</accession>
<feature type="transmembrane region" description="Helical" evidence="2">
    <location>
        <begin position="40"/>
        <end position="58"/>
    </location>
</feature>
<dbReference type="OrthoDB" id="5295174at2"/>
<dbReference type="EMBL" id="VFWZ01000002">
    <property type="protein sequence ID" value="TPN87163.1"/>
    <property type="molecule type" value="Genomic_DNA"/>
</dbReference>
<evidence type="ECO:0000313" key="5">
    <source>
        <dbReference type="Proteomes" id="UP000315540"/>
    </source>
</evidence>
<protein>
    <submittedName>
        <fullName evidence="4">Helix-turn-helix domain-containing protein</fullName>
    </submittedName>
</protein>
<dbReference type="PANTHER" id="PTHR43280">
    <property type="entry name" value="ARAC-FAMILY TRANSCRIPTIONAL REGULATOR"/>
    <property type="match status" value="1"/>
</dbReference>
<feature type="transmembrane region" description="Helical" evidence="2">
    <location>
        <begin position="171"/>
        <end position="190"/>
    </location>
</feature>
<keyword evidence="1" id="KW-0238">DNA-binding</keyword>
<evidence type="ECO:0000256" key="1">
    <source>
        <dbReference type="ARBA" id="ARBA00023125"/>
    </source>
</evidence>
<feature type="transmembrane region" description="Helical" evidence="2">
    <location>
        <begin position="6"/>
        <end position="28"/>
    </location>
</feature>
<feature type="transmembrane region" description="Helical" evidence="2">
    <location>
        <begin position="196"/>
        <end position="214"/>
    </location>
</feature>
<evidence type="ECO:0000313" key="4">
    <source>
        <dbReference type="EMBL" id="TPN87163.1"/>
    </source>
</evidence>
<dbReference type="Gene3D" id="1.10.10.60">
    <property type="entry name" value="Homeodomain-like"/>
    <property type="match status" value="2"/>
</dbReference>
<dbReference type="GO" id="GO:0043565">
    <property type="term" value="F:sequence-specific DNA binding"/>
    <property type="evidence" value="ECO:0007669"/>
    <property type="project" value="InterPro"/>
</dbReference>
<keyword evidence="2" id="KW-1133">Transmembrane helix</keyword>
<comment type="caution">
    <text evidence="4">The sequence shown here is derived from an EMBL/GenBank/DDBJ whole genome shotgun (WGS) entry which is preliminary data.</text>
</comment>
<feature type="domain" description="HTH araC/xylS-type" evidence="3">
    <location>
        <begin position="246"/>
        <end position="358"/>
    </location>
</feature>
<feature type="transmembrane region" description="Helical" evidence="2">
    <location>
        <begin position="64"/>
        <end position="85"/>
    </location>
</feature>
<evidence type="ECO:0000259" key="3">
    <source>
        <dbReference type="PROSITE" id="PS01124"/>
    </source>
</evidence>
<keyword evidence="5" id="KW-1185">Reference proteome</keyword>
<evidence type="ECO:0000256" key="2">
    <source>
        <dbReference type="SAM" id="Phobius"/>
    </source>
</evidence>
<sequence length="362" mass="42078">MFGTEMHPITFVILVLQAFVLFTQIMFVVARPHDKTRLRFLVLTITYIFYNLSSGLFPDENIPISIILQNIIAYGSGIVVAVYFISYTYWEFNIYPFKLFGVKSLLYTLVISFIVLFVLPYYFYGSLDLSRKLFLAVPLVISVAFFVQVTKVLNKIYKDDRQKSIIFKYRVLTGNVGLFTLSLMPVVVAFGDYQAVEQSIVNFGFILMMVVYIVELNSEAKKEAIVLTQIHKKTNTPTTYEMQIADKLIQDVLEKLQQFEDDRDYLKGKITLNMLAKRFDTNSRYLSQIVNSNKGKSFTQYINHLRIDYVKVRLEVDEKFRNYTLKAIANDIGYTSTEAFQKAFYKKENIKLSTYLKKLRGN</sequence>
<dbReference type="Pfam" id="PF12833">
    <property type="entry name" value="HTH_18"/>
    <property type="match status" value="1"/>
</dbReference>
<reference evidence="4 5" key="1">
    <citation type="submission" date="2019-06" db="EMBL/GenBank/DDBJ databases">
        <authorList>
            <person name="Meng X."/>
        </authorList>
    </citation>
    <scope>NUCLEOTIDE SEQUENCE [LARGE SCALE GENOMIC DNA]</scope>
    <source>
        <strain evidence="4 5">M625</strain>
    </source>
</reference>
<dbReference type="GO" id="GO:0003700">
    <property type="term" value="F:DNA-binding transcription factor activity"/>
    <property type="evidence" value="ECO:0007669"/>
    <property type="project" value="InterPro"/>
</dbReference>
<dbReference type="PROSITE" id="PS01124">
    <property type="entry name" value="HTH_ARAC_FAMILY_2"/>
    <property type="match status" value="1"/>
</dbReference>
<gene>
    <name evidence="4" type="ORF">FHK87_06115</name>
</gene>
<dbReference type="SMART" id="SM00342">
    <property type="entry name" value="HTH_ARAC"/>
    <property type="match status" value="1"/>
</dbReference>
<feature type="transmembrane region" description="Helical" evidence="2">
    <location>
        <begin position="129"/>
        <end position="150"/>
    </location>
</feature>
<proteinExistence type="predicted"/>
<dbReference type="Proteomes" id="UP000315540">
    <property type="component" value="Unassembled WGS sequence"/>
</dbReference>
<keyword evidence="2" id="KW-0812">Transmembrane</keyword>
<feature type="transmembrane region" description="Helical" evidence="2">
    <location>
        <begin position="105"/>
        <end position="123"/>
    </location>
</feature>
<organism evidence="4 5">
    <name type="scientific">Aquimarina algicola</name>
    <dbReference type="NCBI Taxonomy" id="2589995"/>
    <lineage>
        <taxon>Bacteria</taxon>
        <taxon>Pseudomonadati</taxon>
        <taxon>Bacteroidota</taxon>
        <taxon>Flavobacteriia</taxon>
        <taxon>Flavobacteriales</taxon>
        <taxon>Flavobacteriaceae</taxon>
        <taxon>Aquimarina</taxon>
    </lineage>
</organism>